<evidence type="ECO:0000256" key="1">
    <source>
        <dbReference type="SAM" id="MobiDB-lite"/>
    </source>
</evidence>
<comment type="caution">
    <text evidence="2">The sequence shown here is derived from an EMBL/GenBank/DDBJ whole genome shotgun (WGS) entry which is preliminary data.</text>
</comment>
<name>A0A4Y2H6R6_ARAVE</name>
<feature type="compositionally biased region" description="Basic and acidic residues" evidence="1">
    <location>
        <begin position="71"/>
        <end position="83"/>
    </location>
</feature>
<keyword evidence="3" id="KW-1185">Reference proteome</keyword>
<dbReference type="Proteomes" id="UP000499080">
    <property type="component" value="Unassembled WGS sequence"/>
</dbReference>
<feature type="region of interest" description="Disordered" evidence="1">
    <location>
        <begin position="68"/>
        <end position="96"/>
    </location>
</feature>
<evidence type="ECO:0000313" key="3">
    <source>
        <dbReference type="Proteomes" id="UP000499080"/>
    </source>
</evidence>
<gene>
    <name evidence="2" type="ORF">AVEN_62634_1</name>
</gene>
<dbReference type="AlphaFoldDB" id="A0A4Y2H6R6"/>
<evidence type="ECO:0000313" key="2">
    <source>
        <dbReference type="EMBL" id="GBM60685.1"/>
    </source>
</evidence>
<organism evidence="2 3">
    <name type="scientific">Araneus ventricosus</name>
    <name type="common">Orbweaver spider</name>
    <name type="synonym">Epeira ventricosa</name>
    <dbReference type="NCBI Taxonomy" id="182803"/>
    <lineage>
        <taxon>Eukaryota</taxon>
        <taxon>Metazoa</taxon>
        <taxon>Ecdysozoa</taxon>
        <taxon>Arthropoda</taxon>
        <taxon>Chelicerata</taxon>
        <taxon>Arachnida</taxon>
        <taxon>Araneae</taxon>
        <taxon>Araneomorphae</taxon>
        <taxon>Entelegynae</taxon>
        <taxon>Araneoidea</taxon>
        <taxon>Araneidae</taxon>
        <taxon>Araneus</taxon>
    </lineage>
</organism>
<dbReference type="EMBL" id="BGPR01001734">
    <property type="protein sequence ID" value="GBM60685.1"/>
    <property type="molecule type" value="Genomic_DNA"/>
</dbReference>
<sequence>MNARCYRLELRLSMQLQSKYRNFHSIISAVEIMLSPVNPENSPTPMTSASLDVSRSLLPTTLFRIQGSNDHNYHSIPRERRNSENPFRSKGGPPLIPRQFISF</sequence>
<proteinExistence type="predicted"/>
<reference evidence="2 3" key="1">
    <citation type="journal article" date="2019" name="Sci. Rep.">
        <title>Orb-weaving spider Araneus ventricosus genome elucidates the spidroin gene catalogue.</title>
        <authorList>
            <person name="Kono N."/>
            <person name="Nakamura H."/>
            <person name="Ohtoshi R."/>
            <person name="Moran D.A.P."/>
            <person name="Shinohara A."/>
            <person name="Yoshida Y."/>
            <person name="Fujiwara M."/>
            <person name="Mori M."/>
            <person name="Tomita M."/>
            <person name="Arakawa K."/>
        </authorList>
    </citation>
    <scope>NUCLEOTIDE SEQUENCE [LARGE SCALE GENOMIC DNA]</scope>
</reference>
<accession>A0A4Y2H6R6</accession>
<protein>
    <submittedName>
        <fullName evidence="2">Uncharacterized protein</fullName>
    </submittedName>
</protein>